<dbReference type="InterPro" id="IPR053153">
    <property type="entry name" value="APC_K+_Transporter"/>
</dbReference>
<organism evidence="6 7">
    <name type="scientific">Fimbriimonas ginsengisoli</name>
    <dbReference type="NCBI Taxonomy" id="1005039"/>
    <lineage>
        <taxon>Bacteria</taxon>
        <taxon>Bacillati</taxon>
        <taxon>Armatimonadota</taxon>
        <taxon>Fimbriimonadia</taxon>
        <taxon>Fimbriimonadales</taxon>
        <taxon>Fimbriimonadaceae</taxon>
        <taxon>Fimbriimonas</taxon>
    </lineage>
</organism>
<feature type="transmembrane region" description="Helical" evidence="5">
    <location>
        <begin position="176"/>
        <end position="199"/>
    </location>
</feature>
<dbReference type="Proteomes" id="UP000727962">
    <property type="component" value="Unassembled WGS sequence"/>
</dbReference>
<evidence type="ECO:0000313" key="7">
    <source>
        <dbReference type="Proteomes" id="UP000727962"/>
    </source>
</evidence>
<sequence length="627" mass="67604">MADRPRGLNLFQGLRRALIGAPIATSKAHQERLSPFLGLPIFSSDALSSVAYATEAILGILVLYSVAALSHQIWISLAICLLIVIVAISYMQTIHAYPGGGGSYVVASENLGPRWGLLAGAALLVDYVLTVSVSVAAGGAAIISAFPSLHQHLVLLSIAFVAIVAWANLRGVRESGALFAVPTYGFILGMFAALGVGLYKAFAGPAVVQQVFAVGEGGSLIGHEASFAVLYIVLRAFAAGCTALTGIEAVSNAVQAFRPPEARNASITLRWMAAILAVMFLGTGIVASHLPVLTLHASSNPEYRTVVSQIASWSFGDRSVPFYYLQFATALILILAANTAFAGFPRLASLLARDGYLPRPLARLGDRLVFHNGILFLAIAAGAIIWYFHGALDQLLPLYAVGVFTAFSLSQAGMVVHWWRLKEGAWRRSALINGFGGVLTIIVTGIILVTKFVEGAWIVSILLVAQYALFRAIRLRYASISRQLEIGEKPPTMPREHVSLLLVPRVHRGILAALEYARLLGLDCRAVHVALNVKALPTVMELWDKYGEGIPLEVLATPYRSLIQPVLDYIDRLVEERPDLVVTVIVPEAIASGFFHKLLQENVANQLKQALGSRRNVVVTNVRYFLD</sequence>
<evidence type="ECO:0000256" key="4">
    <source>
        <dbReference type="ARBA" id="ARBA00023136"/>
    </source>
</evidence>
<comment type="caution">
    <text evidence="6">The sequence shown here is derived from an EMBL/GenBank/DDBJ whole genome shotgun (WGS) entry which is preliminary data.</text>
</comment>
<feature type="transmembrane region" description="Helical" evidence="5">
    <location>
        <begin position="323"/>
        <end position="347"/>
    </location>
</feature>
<feature type="transmembrane region" description="Helical" evidence="5">
    <location>
        <begin position="271"/>
        <end position="292"/>
    </location>
</feature>
<dbReference type="GO" id="GO:0016020">
    <property type="term" value="C:membrane"/>
    <property type="evidence" value="ECO:0007669"/>
    <property type="project" value="UniProtKB-SubCell"/>
</dbReference>
<name>A0A931LR34_FIMGI</name>
<dbReference type="PANTHER" id="PTHR47704:SF1">
    <property type="entry name" value="POTASSIUM TRANSPORTER KIMA"/>
    <property type="match status" value="1"/>
</dbReference>
<dbReference type="InterPro" id="IPR002293">
    <property type="entry name" value="AA/rel_permease1"/>
</dbReference>
<feature type="transmembrane region" description="Helical" evidence="5">
    <location>
        <begin position="149"/>
        <end position="169"/>
    </location>
</feature>
<evidence type="ECO:0000313" key="6">
    <source>
        <dbReference type="EMBL" id="MBI1755822.1"/>
    </source>
</evidence>
<dbReference type="AlphaFoldDB" id="A0A931LR34"/>
<evidence type="ECO:0000256" key="3">
    <source>
        <dbReference type="ARBA" id="ARBA00022989"/>
    </source>
</evidence>
<keyword evidence="4 5" id="KW-0472">Membrane</keyword>
<dbReference type="GO" id="GO:0022857">
    <property type="term" value="F:transmembrane transporter activity"/>
    <property type="evidence" value="ECO:0007669"/>
    <property type="project" value="InterPro"/>
</dbReference>
<proteinExistence type="predicted"/>
<dbReference type="EMBL" id="JACOSL010000011">
    <property type="protein sequence ID" value="MBI1755822.1"/>
    <property type="molecule type" value="Genomic_DNA"/>
</dbReference>
<keyword evidence="3 5" id="KW-1133">Transmembrane helix</keyword>
<feature type="transmembrane region" description="Helical" evidence="5">
    <location>
        <begin position="73"/>
        <end position="94"/>
    </location>
</feature>
<dbReference type="PANTHER" id="PTHR47704">
    <property type="entry name" value="POTASSIUM TRANSPORTER KIMA"/>
    <property type="match status" value="1"/>
</dbReference>
<feature type="transmembrane region" description="Helical" evidence="5">
    <location>
        <begin position="455"/>
        <end position="473"/>
    </location>
</feature>
<feature type="transmembrane region" description="Helical" evidence="5">
    <location>
        <begin position="368"/>
        <end position="389"/>
    </location>
</feature>
<evidence type="ECO:0000256" key="1">
    <source>
        <dbReference type="ARBA" id="ARBA00004141"/>
    </source>
</evidence>
<evidence type="ECO:0000256" key="5">
    <source>
        <dbReference type="SAM" id="Phobius"/>
    </source>
</evidence>
<dbReference type="Pfam" id="PF13520">
    <property type="entry name" value="AA_permease_2"/>
    <property type="match status" value="1"/>
</dbReference>
<feature type="transmembrane region" description="Helical" evidence="5">
    <location>
        <begin position="395"/>
        <end position="419"/>
    </location>
</feature>
<accession>A0A931LR34</accession>
<evidence type="ECO:0000256" key="2">
    <source>
        <dbReference type="ARBA" id="ARBA00022692"/>
    </source>
</evidence>
<reference evidence="6" key="1">
    <citation type="submission" date="2020-07" db="EMBL/GenBank/DDBJ databases">
        <title>Huge and variable diversity of episymbiotic CPR bacteria and DPANN archaea in groundwater ecosystems.</title>
        <authorList>
            <person name="He C.Y."/>
            <person name="Keren R."/>
            <person name="Whittaker M."/>
            <person name="Farag I.F."/>
            <person name="Doudna J."/>
            <person name="Cate J.H.D."/>
            <person name="Banfield J.F."/>
        </authorList>
    </citation>
    <scope>NUCLEOTIDE SEQUENCE</scope>
    <source>
        <strain evidence="6">NC_groundwater_17_Pr7_B-0.1um_64_12</strain>
    </source>
</reference>
<feature type="transmembrane region" description="Helical" evidence="5">
    <location>
        <begin position="115"/>
        <end position="143"/>
    </location>
</feature>
<feature type="transmembrane region" description="Helical" evidence="5">
    <location>
        <begin position="46"/>
        <end position="67"/>
    </location>
</feature>
<protein>
    <submittedName>
        <fullName evidence="6">APC family permease</fullName>
    </submittedName>
</protein>
<feature type="transmembrane region" description="Helical" evidence="5">
    <location>
        <begin position="431"/>
        <end position="449"/>
    </location>
</feature>
<gene>
    <name evidence="6" type="ORF">HYR64_01780</name>
</gene>
<keyword evidence="2 5" id="KW-0812">Transmembrane</keyword>
<comment type="subcellular location">
    <subcellularLocation>
        <location evidence="1">Membrane</location>
        <topology evidence="1">Multi-pass membrane protein</topology>
    </subcellularLocation>
</comment>
<dbReference type="Gene3D" id="1.20.1740.10">
    <property type="entry name" value="Amino acid/polyamine transporter I"/>
    <property type="match status" value="1"/>
</dbReference>